<dbReference type="InterPro" id="IPR050306">
    <property type="entry name" value="PfkB_Carbo_kinase"/>
</dbReference>
<accession>A0A0M6ZVJ2</accession>
<dbReference type="InterPro" id="IPR011611">
    <property type="entry name" value="PfkB_dom"/>
</dbReference>
<evidence type="ECO:0000256" key="2">
    <source>
        <dbReference type="ARBA" id="ARBA00022679"/>
    </source>
</evidence>
<dbReference type="GO" id="GO:0006974">
    <property type="term" value="P:DNA damage response"/>
    <property type="evidence" value="ECO:0007669"/>
    <property type="project" value="TreeGrafter"/>
</dbReference>
<dbReference type="Proteomes" id="UP000053235">
    <property type="component" value="Unassembled WGS sequence"/>
</dbReference>
<dbReference type="CDD" id="cd01166">
    <property type="entry name" value="KdgK"/>
    <property type="match status" value="1"/>
</dbReference>
<dbReference type="STRING" id="388408.LAX5112_00647"/>
<dbReference type="EC" id="2.7.1.45" evidence="5"/>
<name>A0A0M6ZVJ2_9HYPH</name>
<dbReference type="SUPFAM" id="SSF53613">
    <property type="entry name" value="Ribokinase-like"/>
    <property type="match status" value="1"/>
</dbReference>
<keyword evidence="3 5" id="KW-0418">Kinase</keyword>
<dbReference type="GO" id="GO:0019698">
    <property type="term" value="P:D-galacturonate catabolic process"/>
    <property type="evidence" value="ECO:0007669"/>
    <property type="project" value="TreeGrafter"/>
</dbReference>
<sequence>MVDILCIGEPLYELNEQPDGSFLPGCGGDVSNVCIAAARQQAYVGLIANIGADTFGEKLQETWRHEGVSTKYVTSKLGEDTGIYFVQHDATGHKFLYRRKDSAASRLTRDDIPQSAIAEASLVYASGISLAVSGDLRDATRHAIEVAVANGRTVVFDPNLRIALWSLDEARAVTHEVMKHCDIALPGLDDARALTGHTSPEEIVRFYHSLGARIVALTLGADGVAVSRGDGVKTIPGETVKTVDATGAGDCFNGVFMAAWLRSEDAVEAAAIANRAAAHSTTAYGAVTAPHMTLSS</sequence>
<evidence type="ECO:0000256" key="3">
    <source>
        <dbReference type="ARBA" id="ARBA00022777"/>
    </source>
</evidence>
<evidence type="ECO:0000313" key="5">
    <source>
        <dbReference type="EMBL" id="CTQ65483.1"/>
    </source>
</evidence>
<feature type="domain" description="Carbohydrate kinase PfkB" evidence="4">
    <location>
        <begin position="4"/>
        <end position="288"/>
    </location>
</feature>
<evidence type="ECO:0000313" key="6">
    <source>
        <dbReference type="Proteomes" id="UP000053235"/>
    </source>
</evidence>
<keyword evidence="2 5" id="KW-0808">Transferase</keyword>
<dbReference type="PANTHER" id="PTHR43085:SF15">
    <property type="entry name" value="2-DEHYDRO-3-DEOXYGLUCONOKINASE"/>
    <property type="match status" value="1"/>
</dbReference>
<organism evidence="5 6">
    <name type="scientific">Roseibium alexandrii</name>
    <dbReference type="NCBI Taxonomy" id="388408"/>
    <lineage>
        <taxon>Bacteria</taxon>
        <taxon>Pseudomonadati</taxon>
        <taxon>Pseudomonadota</taxon>
        <taxon>Alphaproteobacteria</taxon>
        <taxon>Hyphomicrobiales</taxon>
        <taxon>Stappiaceae</taxon>
        <taxon>Roseibium</taxon>
    </lineage>
</organism>
<protein>
    <submittedName>
        <fullName evidence="5">2-dehydro-3-deoxygluconokinase</fullName>
        <ecNumber evidence="5">2.7.1.45</ecNumber>
    </submittedName>
</protein>
<proteinExistence type="inferred from homology"/>
<comment type="similarity">
    <text evidence="1">Belongs to the carbohydrate kinase PfkB family.</text>
</comment>
<dbReference type="RefSeq" id="WP_055670599.1">
    <property type="nucleotide sequence ID" value="NZ_CXWD01000003.1"/>
</dbReference>
<dbReference type="PANTHER" id="PTHR43085">
    <property type="entry name" value="HEXOKINASE FAMILY MEMBER"/>
    <property type="match status" value="1"/>
</dbReference>
<dbReference type="GO" id="GO:0042840">
    <property type="term" value="P:D-glucuronate catabolic process"/>
    <property type="evidence" value="ECO:0007669"/>
    <property type="project" value="TreeGrafter"/>
</dbReference>
<dbReference type="GO" id="GO:0008673">
    <property type="term" value="F:2-dehydro-3-deoxygluconokinase activity"/>
    <property type="evidence" value="ECO:0007669"/>
    <property type="project" value="UniProtKB-EC"/>
</dbReference>
<dbReference type="GO" id="GO:0005829">
    <property type="term" value="C:cytosol"/>
    <property type="evidence" value="ECO:0007669"/>
    <property type="project" value="TreeGrafter"/>
</dbReference>
<dbReference type="Pfam" id="PF00294">
    <property type="entry name" value="PfkB"/>
    <property type="match status" value="1"/>
</dbReference>
<dbReference type="AlphaFoldDB" id="A0A0M6ZVJ2"/>
<evidence type="ECO:0000259" key="4">
    <source>
        <dbReference type="Pfam" id="PF00294"/>
    </source>
</evidence>
<gene>
    <name evidence="5" type="primary">kdgK_1</name>
    <name evidence="5" type="ORF">LAX5112_00647</name>
</gene>
<evidence type="ECO:0000256" key="1">
    <source>
        <dbReference type="ARBA" id="ARBA00010688"/>
    </source>
</evidence>
<dbReference type="InterPro" id="IPR029056">
    <property type="entry name" value="Ribokinase-like"/>
</dbReference>
<dbReference type="Gene3D" id="3.40.1190.20">
    <property type="match status" value="1"/>
</dbReference>
<keyword evidence="6" id="KW-1185">Reference proteome</keyword>
<reference evidence="6" key="1">
    <citation type="submission" date="2015-07" db="EMBL/GenBank/DDBJ databases">
        <authorList>
            <person name="Rodrigo-Torres Lidia"/>
            <person name="Arahal R.David."/>
        </authorList>
    </citation>
    <scope>NUCLEOTIDE SEQUENCE [LARGE SCALE GENOMIC DNA]</scope>
    <source>
        <strain evidence="6">CECT 5112</strain>
    </source>
</reference>
<dbReference type="EMBL" id="CXWD01000003">
    <property type="protein sequence ID" value="CTQ65483.1"/>
    <property type="molecule type" value="Genomic_DNA"/>
</dbReference>
<dbReference type="OrthoDB" id="9813569at2"/>